<feature type="domain" description="Thiamin pyrophosphokinase catalytic" evidence="5">
    <location>
        <begin position="26"/>
        <end position="63"/>
    </location>
</feature>
<protein>
    <recommendedName>
        <fullName evidence="5">Thiamin pyrophosphokinase catalytic domain-containing protein</fullName>
    </recommendedName>
</protein>
<accession>A0A381Y185</accession>
<name>A0A381Y185_9ZZZZ</name>
<dbReference type="Pfam" id="PF04263">
    <property type="entry name" value="TPK_catalytic"/>
    <property type="match status" value="1"/>
</dbReference>
<evidence type="ECO:0000256" key="4">
    <source>
        <dbReference type="ARBA" id="ARBA00022840"/>
    </source>
</evidence>
<dbReference type="AlphaFoldDB" id="A0A381Y185"/>
<organism evidence="6">
    <name type="scientific">marine metagenome</name>
    <dbReference type="NCBI Taxonomy" id="408172"/>
    <lineage>
        <taxon>unclassified sequences</taxon>
        <taxon>metagenomes</taxon>
        <taxon>ecological metagenomes</taxon>
    </lineage>
</organism>
<evidence type="ECO:0000313" key="6">
    <source>
        <dbReference type="EMBL" id="SVA70809.1"/>
    </source>
</evidence>
<dbReference type="EMBL" id="UINC01017149">
    <property type="protein sequence ID" value="SVA70809.1"/>
    <property type="molecule type" value="Genomic_DNA"/>
</dbReference>
<evidence type="ECO:0000259" key="5">
    <source>
        <dbReference type="Pfam" id="PF04263"/>
    </source>
</evidence>
<keyword evidence="3" id="KW-0418">Kinase</keyword>
<gene>
    <name evidence="6" type="ORF">METZ01_LOCUS123663</name>
</gene>
<proteinExistence type="predicted"/>
<reference evidence="6" key="1">
    <citation type="submission" date="2018-05" db="EMBL/GenBank/DDBJ databases">
        <authorList>
            <person name="Lanie J.A."/>
            <person name="Ng W.-L."/>
            <person name="Kazmierczak K.M."/>
            <person name="Andrzejewski T.M."/>
            <person name="Davidsen T.M."/>
            <person name="Wayne K.J."/>
            <person name="Tettelin H."/>
            <person name="Glass J.I."/>
            <person name="Rusch D."/>
            <person name="Podicherti R."/>
            <person name="Tsui H.-C.T."/>
            <person name="Winkler M.E."/>
        </authorList>
    </citation>
    <scope>NUCLEOTIDE SEQUENCE</scope>
</reference>
<dbReference type="Gene3D" id="3.40.50.10240">
    <property type="entry name" value="Thiamin pyrophosphokinase, catalytic domain"/>
    <property type="match status" value="1"/>
</dbReference>
<dbReference type="GO" id="GO:0009229">
    <property type="term" value="P:thiamine diphosphate biosynthetic process"/>
    <property type="evidence" value="ECO:0007669"/>
    <property type="project" value="InterPro"/>
</dbReference>
<sequence>MENSFKAPITVLANGAFPTHHIPLDILKKSGTIICTDGSANNLLSLDLEPHVIIGDMDSINNYEFTGLKVP</sequence>
<dbReference type="SUPFAM" id="SSF63999">
    <property type="entry name" value="Thiamin pyrophosphokinase, catalytic domain"/>
    <property type="match status" value="1"/>
</dbReference>
<evidence type="ECO:0000256" key="3">
    <source>
        <dbReference type="ARBA" id="ARBA00022777"/>
    </source>
</evidence>
<feature type="non-terminal residue" evidence="6">
    <location>
        <position position="71"/>
    </location>
</feature>
<keyword evidence="2" id="KW-0547">Nucleotide-binding</keyword>
<dbReference type="GO" id="GO:0004788">
    <property type="term" value="F:thiamine diphosphokinase activity"/>
    <property type="evidence" value="ECO:0007669"/>
    <property type="project" value="InterPro"/>
</dbReference>
<keyword evidence="1" id="KW-0808">Transferase</keyword>
<evidence type="ECO:0000256" key="1">
    <source>
        <dbReference type="ARBA" id="ARBA00022679"/>
    </source>
</evidence>
<keyword evidence="4" id="KW-0067">ATP-binding</keyword>
<dbReference type="InterPro" id="IPR007371">
    <property type="entry name" value="TPK_catalytic"/>
</dbReference>
<dbReference type="InterPro" id="IPR036759">
    <property type="entry name" value="TPK_catalytic_sf"/>
</dbReference>
<dbReference type="GO" id="GO:0005524">
    <property type="term" value="F:ATP binding"/>
    <property type="evidence" value="ECO:0007669"/>
    <property type="project" value="UniProtKB-KW"/>
</dbReference>
<evidence type="ECO:0000256" key="2">
    <source>
        <dbReference type="ARBA" id="ARBA00022741"/>
    </source>
</evidence>
<dbReference type="GO" id="GO:0016301">
    <property type="term" value="F:kinase activity"/>
    <property type="evidence" value="ECO:0007669"/>
    <property type="project" value="UniProtKB-KW"/>
</dbReference>